<gene>
    <name evidence="2" type="ORF">LPLAT_LOCUS8549</name>
</gene>
<proteinExistence type="predicted"/>
<keyword evidence="3" id="KW-1185">Reference proteome</keyword>
<feature type="region of interest" description="Disordered" evidence="1">
    <location>
        <begin position="1"/>
        <end position="21"/>
    </location>
</feature>
<dbReference type="Proteomes" id="UP001497644">
    <property type="component" value="Chromosome 4"/>
</dbReference>
<dbReference type="AlphaFoldDB" id="A0AAV2NRS8"/>
<organism evidence="2 3">
    <name type="scientific">Lasius platythorax</name>
    <dbReference type="NCBI Taxonomy" id="488582"/>
    <lineage>
        <taxon>Eukaryota</taxon>
        <taxon>Metazoa</taxon>
        <taxon>Ecdysozoa</taxon>
        <taxon>Arthropoda</taxon>
        <taxon>Hexapoda</taxon>
        <taxon>Insecta</taxon>
        <taxon>Pterygota</taxon>
        <taxon>Neoptera</taxon>
        <taxon>Endopterygota</taxon>
        <taxon>Hymenoptera</taxon>
        <taxon>Apocrita</taxon>
        <taxon>Aculeata</taxon>
        <taxon>Formicoidea</taxon>
        <taxon>Formicidae</taxon>
        <taxon>Formicinae</taxon>
        <taxon>Lasius</taxon>
        <taxon>Lasius</taxon>
    </lineage>
</organism>
<dbReference type="EMBL" id="OZ034827">
    <property type="protein sequence ID" value="CAL1682657.1"/>
    <property type="molecule type" value="Genomic_DNA"/>
</dbReference>
<accession>A0AAV2NRS8</accession>
<reference evidence="2" key="1">
    <citation type="submission" date="2024-04" db="EMBL/GenBank/DDBJ databases">
        <authorList>
            <consortium name="Molecular Ecology Group"/>
        </authorList>
    </citation>
    <scope>NUCLEOTIDE SEQUENCE</scope>
</reference>
<name>A0AAV2NRS8_9HYME</name>
<sequence length="76" mass="8852">MERILGGPCEIAHPKSMTRSRNQALRAFKCKAPDTRSKSQPRYGIVSTAKRLQMTQRRRFRRNDRCKEKEEEEGSG</sequence>
<evidence type="ECO:0000313" key="2">
    <source>
        <dbReference type="EMBL" id="CAL1682657.1"/>
    </source>
</evidence>
<evidence type="ECO:0000256" key="1">
    <source>
        <dbReference type="SAM" id="MobiDB-lite"/>
    </source>
</evidence>
<evidence type="ECO:0000313" key="3">
    <source>
        <dbReference type="Proteomes" id="UP001497644"/>
    </source>
</evidence>
<protein>
    <submittedName>
        <fullName evidence="2">Uncharacterized protein</fullName>
    </submittedName>
</protein>
<feature type="region of interest" description="Disordered" evidence="1">
    <location>
        <begin position="53"/>
        <end position="76"/>
    </location>
</feature>